<evidence type="ECO:0000313" key="4">
    <source>
        <dbReference type="Ensembl" id="ENSELUP00000097467.1"/>
    </source>
</evidence>
<reference evidence="4" key="3">
    <citation type="submission" date="2025-09" db="UniProtKB">
        <authorList>
            <consortium name="Ensembl"/>
        </authorList>
    </citation>
    <scope>IDENTIFICATION</scope>
</reference>
<name>A0AAY5LCX1_ESOLU</name>
<feature type="transmembrane region" description="Helical" evidence="2">
    <location>
        <begin position="252"/>
        <end position="275"/>
    </location>
</feature>
<dbReference type="Ensembl" id="ENSELUT00000090856.1">
    <property type="protein sequence ID" value="ENSELUP00000097467.1"/>
    <property type="gene ID" value="ENSELUG00000035004.1"/>
</dbReference>
<dbReference type="Proteomes" id="UP000265140">
    <property type="component" value="Chromosome 2"/>
</dbReference>
<feature type="signal peptide" evidence="3">
    <location>
        <begin position="1"/>
        <end position="23"/>
    </location>
</feature>
<organism evidence="4 5">
    <name type="scientific">Esox lucius</name>
    <name type="common">Northern pike</name>
    <dbReference type="NCBI Taxonomy" id="8010"/>
    <lineage>
        <taxon>Eukaryota</taxon>
        <taxon>Metazoa</taxon>
        <taxon>Chordata</taxon>
        <taxon>Craniata</taxon>
        <taxon>Vertebrata</taxon>
        <taxon>Euteleostomi</taxon>
        <taxon>Actinopterygii</taxon>
        <taxon>Neopterygii</taxon>
        <taxon>Teleostei</taxon>
        <taxon>Protacanthopterygii</taxon>
        <taxon>Esociformes</taxon>
        <taxon>Esocidae</taxon>
        <taxon>Esox</taxon>
    </lineage>
</organism>
<keyword evidence="5" id="KW-1185">Reference proteome</keyword>
<feature type="compositionally biased region" description="Polar residues" evidence="1">
    <location>
        <begin position="192"/>
        <end position="220"/>
    </location>
</feature>
<evidence type="ECO:0000313" key="5">
    <source>
        <dbReference type="Proteomes" id="UP000265140"/>
    </source>
</evidence>
<feature type="region of interest" description="Disordered" evidence="1">
    <location>
        <begin position="155"/>
        <end position="220"/>
    </location>
</feature>
<dbReference type="AlphaFoldDB" id="A0AAY5LCX1"/>
<keyword evidence="2" id="KW-0812">Transmembrane</keyword>
<dbReference type="CTD" id="143662"/>
<dbReference type="GeneTree" id="ENSGT01030000235035"/>
<keyword evidence="3" id="KW-0732">Signal</keyword>
<keyword evidence="2" id="KW-1133">Transmembrane helix</keyword>
<proteinExistence type="predicted"/>
<feature type="region of interest" description="Disordered" evidence="1">
    <location>
        <begin position="113"/>
        <end position="138"/>
    </location>
</feature>
<evidence type="ECO:0008006" key="6">
    <source>
        <dbReference type="Google" id="ProtNLM"/>
    </source>
</evidence>
<evidence type="ECO:0000256" key="1">
    <source>
        <dbReference type="SAM" id="MobiDB-lite"/>
    </source>
</evidence>
<dbReference type="Pfam" id="PF15672">
    <property type="entry name" value="Mucin15"/>
    <property type="match status" value="1"/>
</dbReference>
<dbReference type="InterPro" id="IPR031371">
    <property type="entry name" value="Mucin-15"/>
</dbReference>
<accession>A0AAY5LCX1</accession>
<dbReference type="PANTHER" id="PTHR45427">
    <property type="entry name" value="MUCIN-15"/>
    <property type="match status" value="1"/>
</dbReference>
<protein>
    <recommendedName>
        <fullName evidence="6">Mucin 15, cell surface associated</fullName>
    </recommendedName>
</protein>
<feature type="compositionally biased region" description="Low complexity" evidence="1">
    <location>
        <begin position="124"/>
        <end position="138"/>
    </location>
</feature>
<evidence type="ECO:0000256" key="2">
    <source>
        <dbReference type="SAM" id="Phobius"/>
    </source>
</evidence>
<feature type="compositionally biased region" description="Polar residues" evidence="1">
    <location>
        <begin position="156"/>
        <end position="170"/>
    </location>
</feature>
<sequence>MNLYNIINVVLLLQLQGFHSAWLQTTTDTPGRAIDPHWLRHLKKIAQALTSGSGDVNEDGTAEASMVKFDGSNIMPSTLSEATTEDPELLENLESQVTTVEPELPVSVALNSSHADNEEDSGLQTTTITPNTTHQITENPNAFNYTFNETEFNETSTVPDINSTEASPNPNGEKGVFNDTVDNSNVTTTVTEFPSDTPKTTTPEISPKLTNTTAPSTTDDLTMSTVMESGSTLANISDRALESGTTKNKNSVAWGAILGTGLAVCFVAMVAYVLLRKRGRRDFTHRKLVEEFPSDPVLRLDNNEPLDLKYDGSAYYNPGLQMDHIQMTNFPQGHQH</sequence>
<dbReference type="PANTHER" id="PTHR45427:SF1">
    <property type="entry name" value="MUCIN-15"/>
    <property type="match status" value="1"/>
</dbReference>
<dbReference type="RefSeq" id="XP_010895353.1">
    <property type="nucleotide sequence ID" value="XM_010897051.4"/>
</dbReference>
<dbReference type="KEGG" id="els:105025963"/>
<keyword evidence="2" id="KW-0472">Membrane</keyword>
<evidence type="ECO:0000256" key="3">
    <source>
        <dbReference type="SAM" id="SignalP"/>
    </source>
</evidence>
<reference evidence="4" key="2">
    <citation type="submission" date="2025-08" db="UniProtKB">
        <authorList>
            <consortium name="Ensembl"/>
        </authorList>
    </citation>
    <scope>IDENTIFICATION</scope>
</reference>
<feature type="chain" id="PRO_5044222295" description="Mucin 15, cell surface associated" evidence="3">
    <location>
        <begin position="24"/>
        <end position="336"/>
    </location>
</feature>
<dbReference type="GeneID" id="105025963"/>
<feature type="compositionally biased region" description="Low complexity" evidence="1">
    <location>
        <begin position="178"/>
        <end position="191"/>
    </location>
</feature>
<reference evidence="4 5" key="1">
    <citation type="submission" date="2020-02" db="EMBL/GenBank/DDBJ databases">
        <title>Esox lucius (northern pike) genome, fEsoLuc1, primary haplotype.</title>
        <authorList>
            <person name="Myers G."/>
            <person name="Karagic N."/>
            <person name="Meyer A."/>
            <person name="Pippel M."/>
            <person name="Reichard M."/>
            <person name="Winkler S."/>
            <person name="Tracey A."/>
            <person name="Sims Y."/>
            <person name="Howe K."/>
            <person name="Rhie A."/>
            <person name="Formenti G."/>
            <person name="Durbin R."/>
            <person name="Fedrigo O."/>
            <person name="Jarvis E.D."/>
        </authorList>
    </citation>
    <scope>NUCLEOTIDE SEQUENCE [LARGE SCALE GENOMIC DNA]</scope>
</reference>